<dbReference type="EMBL" id="DS985318">
    <property type="protein sequence ID" value="EDV19057.1"/>
    <property type="molecule type" value="Genomic_DNA"/>
</dbReference>
<gene>
    <name evidence="4" type="ORF">TRIADDRAFT_62492</name>
</gene>
<keyword evidence="2" id="KW-0812">Transmembrane</keyword>
<accession>B3SDY8</accession>
<feature type="compositionally biased region" description="Basic and acidic residues" evidence="1">
    <location>
        <begin position="299"/>
        <end position="315"/>
    </location>
</feature>
<dbReference type="CDD" id="cd00185">
    <property type="entry name" value="TNFRSF"/>
    <property type="match status" value="1"/>
</dbReference>
<feature type="domain" description="Tyrosine-protein kinase ephrin type A/B receptor-like" evidence="3">
    <location>
        <begin position="55"/>
        <end position="101"/>
    </location>
</feature>
<protein>
    <recommendedName>
        <fullName evidence="3">Tyrosine-protein kinase ephrin type A/B receptor-like domain-containing protein</fullName>
    </recommendedName>
</protein>
<dbReference type="SUPFAM" id="SSF57184">
    <property type="entry name" value="Growth factor receptor domain"/>
    <property type="match status" value="1"/>
</dbReference>
<dbReference type="RefSeq" id="XP_002118458.1">
    <property type="nucleotide sequence ID" value="XM_002118422.1"/>
</dbReference>
<feature type="compositionally biased region" description="Polar residues" evidence="1">
    <location>
        <begin position="289"/>
        <end position="298"/>
    </location>
</feature>
<name>B3SDY8_TRIAD</name>
<feature type="region of interest" description="Disordered" evidence="1">
    <location>
        <begin position="289"/>
        <end position="360"/>
    </location>
</feature>
<feature type="compositionally biased region" description="Basic residues" evidence="1">
    <location>
        <begin position="222"/>
        <end position="231"/>
    </location>
</feature>
<dbReference type="AlphaFoldDB" id="B3SDY8"/>
<dbReference type="Gene3D" id="2.10.50.10">
    <property type="entry name" value="Tumor Necrosis Factor Receptor, subunit A, domain 2"/>
    <property type="match status" value="1"/>
</dbReference>
<evidence type="ECO:0000259" key="3">
    <source>
        <dbReference type="Pfam" id="PF07699"/>
    </source>
</evidence>
<evidence type="ECO:0000256" key="2">
    <source>
        <dbReference type="SAM" id="Phobius"/>
    </source>
</evidence>
<keyword evidence="5" id="KW-1185">Reference proteome</keyword>
<dbReference type="KEGG" id="tad:TRIADDRAFT_62492"/>
<dbReference type="CTD" id="6759673"/>
<feature type="compositionally biased region" description="Polar residues" evidence="1">
    <location>
        <begin position="243"/>
        <end position="252"/>
    </location>
</feature>
<dbReference type="OrthoDB" id="6162209at2759"/>
<dbReference type="InParanoid" id="B3SDY8"/>
<evidence type="ECO:0000313" key="5">
    <source>
        <dbReference type="Proteomes" id="UP000009022"/>
    </source>
</evidence>
<evidence type="ECO:0000313" key="4">
    <source>
        <dbReference type="EMBL" id="EDV19057.1"/>
    </source>
</evidence>
<dbReference type="GeneID" id="6759673"/>
<feature type="region of interest" description="Disordered" evidence="1">
    <location>
        <begin position="204"/>
        <end position="268"/>
    </location>
</feature>
<proteinExistence type="predicted"/>
<feature type="compositionally biased region" description="Basic and acidic residues" evidence="1">
    <location>
        <begin position="232"/>
        <end position="242"/>
    </location>
</feature>
<dbReference type="Proteomes" id="UP000009022">
    <property type="component" value="Unassembled WGS sequence"/>
</dbReference>
<keyword evidence="2" id="KW-0472">Membrane</keyword>
<organism evidence="4 5">
    <name type="scientific">Trichoplax adhaerens</name>
    <name type="common">Trichoplax reptans</name>
    <dbReference type="NCBI Taxonomy" id="10228"/>
    <lineage>
        <taxon>Eukaryota</taxon>
        <taxon>Metazoa</taxon>
        <taxon>Placozoa</taxon>
        <taxon>Uniplacotomia</taxon>
        <taxon>Trichoplacea</taxon>
        <taxon>Trichoplacidae</taxon>
        <taxon>Trichoplax</taxon>
    </lineage>
</organism>
<dbReference type="InterPro" id="IPR011641">
    <property type="entry name" value="Tyr-kin_ephrin_A/B_rcpt-like"/>
</dbReference>
<dbReference type="Pfam" id="PF07699">
    <property type="entry name" value="Ephrin_rec_like"/>
    <property type="match status" value="1"/>
</dbReference>
<evidence type="ECO:0000256" key="1">
    <source>
        <dbReference type="SAM" id="MobiDB-lite"/>
    </source>
</evidence>
<feature type="transmembrane region" description="Helical" evidence="2">
    <location>
        <begin position="109"/>
        <end position="131"/>
    </location>
</feature>
<reference evidence="4 5" key="1">
    <citation type="journal article" date="2008" name="Nature">
        <title>The Trichoplax genome and the nature of placozoans.</title>
        <authorList>
            <person name="Srivastava M."/>
            <person name="Begovic E."/>
            <person name="Chapman J."/>
            <person name="Putnam N.H."/>
            <person name="Hellsten U."/>
            <person name="Kawashima T."/>
            <person name="Kuo A."/>
            <person name="Mitros T."/>
            <person name="Salamov A."/>
            <person name="Carpenter M.L."/>
            <person name="Signorovitch A.Y."/>
            <person name="Moreno M.A."/>
            <person name="Kamm K."/>
            <person name="Grimwood J."/>
            <person name="Schmutz J."/>
            <person name="Shapiro H."/>
            <person name="Grigoriev I.V."/>
            <person name="Buss L.W."/>
            <person name="Schierwater B."/>
            <person name="Dellaporta S.L."/>
            <person name="Rokhsar D.S."/>
        </authorList>
    </citation>
    <scope>NUCLEOTIDE SEQUENCE [LARGE SCALE GENOMIC DNA]</scope>
    <source>
        <strain evidence="4 5">Grell-BS-1999</strain>
    </source>
</reference>
<dbReference type="HOGENOM" id="CLU_710453_0_0_1"/>
<dbReference type="InterPro" id="IPR009030">
    <property type="entry name" value="Growth_fac_rcpt_cys_sf"/>
</dbReference>
<sequence>MENTGQTVSGSSFGKTSSIIFISVGPGNDFYLFFSDVGFKRTSLTKAFRIICPPGYYLQSDQTCLPCQVGTYQPYANQSDCWPCPYGLTTSSSASVAVEQCQIANSLIIASYVLFGTCILMALIAGLILLIECSLHKCHVRNRSAKRRGEWNVKPCNDKSIYPTQFKLYRKQYSEDDDVSEWDVFQLPGSEYNNIEQVLSRKIKDKNEEKTTSQHLPTVKDFKRHSKMKISHRQDSRIHECNTNKVTQQVRQHSPYERGKSKVPLPDTAFDLPFDKDISIDQENRQYDFNSSKLNQHNSQRDPEQSRDSVDRTQMDSEILQTSWNTISPKFSNEQPFDKTRRKSDHIKQTSPPRARFSLPTPITRGDTWFAYESKRVLEGFYGKKDRPLRHSEIQENIEENQENEEQIYLDDYLQQHDDYGGSND</sequence>
<feature type="compositionally biased region" description="Polar residues" evidence="1">
    <location>
        <begin position="319"/>
        <end position="335"/>
    </location>
</feature>
<dbReference type="SMART" id="SM01411">
    <property type="entry name" value="Ephrin_rec_like"/>
    <property type="match status" value="1"/>
</dbReference>
<keyword evidence="2" id="KW-1133">Transmembrane helix</keyword>